<dbReference type="GO" id="GO:0005096">
    <property type="term" value="F:GTPase activator activity"/>
    <property type="evidence" value="ECO:0007669"/>
    <property type="project" value="UniProtKB-KW"/>
</dbReference>
<evidence type="ECO:0000256" key="3">
    <source>
        <dbReference type="SAM" id="MobiDB-lite"/>
    </source>
</evidence>
<proteinExistence type="predicted"/>
<dbReference type="InterPro" id="IPR016024">
    <property type="entry name" value="ARM-type_fold"/>
</dbReference>
<evidence type="ECO:0000313" key="5">
    <source>
        <dbReference type="EMBL" id="KAJ3222533.1"/>
    </source>
</evidence>
<keyword evidence="6" id="KW-1185">Reference proteome</keyword>
<dbReference type="SUPFAM" id="SSF111347">
    <property type="entry name" value="Rap/Ran-GAP"/>
    <property type="match status" value="1"/>
</dbReference>
<dbReference type="GO" id="GO:0051056">
    <property type="term" value="P:regulation of small GTPase mediated signal transduction"/>
    <property type="evidence" value="ECO:0007669"/>
    <property type="project" value="InterPro"/>
</dbReference>
<dbReference type="GO" id="GO:0005737">
    <property type="term" value="C:cytoplasm"/>
    <property type="evidence" value="ECO:0007669"/>
    <property type="project" value="TreeGrafter"/>
</dbReference>
<keyword evidence="1" id="KW-0343">GTPase activation</keyword>
<dbReference type="Gene3D" id="3.40.50.11210">
    <property type="entry name" value="Rap/Ran-GAP"/>
    <property type="match status" value="1"/>
</dbReference>
<dbReference type="FunFam" id="3.40.50.11210:FF:000001">
    <property type="entry name" value="Ral GTPase-activating protein subunit alpha-1 isoform 1"/>
    <property type="match status" value="1"/>
</dbReference>
<dbReference type="PROSITE" id="PS50085">
    <property type="entry name" value="RAPGAP"/>
    <property type="match status" value="1"/>
</dbReference>
<dbReference type="PANTHER" id="PTHR10063:SF11">
    <property type="entry name" value="RHO GTPASE-ACTIVATING PROTEIN CG5521-RELATED"/>
    <property type="match status" value="1"/>
</dbReference>
<dbReference type="Pfam" id="PF20412">
    <property type="entry name" value="RALGAPB_N"/>
    <property type="match status" value="1"/>
</dbReference>
<dbReference type="Proteomes" id="UP001211065">
    <property type="component" value="Unassembled WGS sequence"/>
</dbReference>
<evidence type="ECO:0000259" key="4">
    <source>
        <dbReference type="PROSITE" id="PS50085"/>
    </source>
</evidence>
<feature type="domain" description="Rap-GAP" evidence="4">
    <location>
        <begin position="1613"/>
        <end position="1844"/>
    </location>
</feature>
<evidence type="ECO:0000256" key="2">
    <source>
        <dbReference type="ARBA" id="ARBA00022553"/>
    </source>
</evidence>
<dbReference type="SUPFAM" id="SSF48371">
    <property type="entry name" value="ARM repeat"/>
    <property type="match status" value="1"/>
</dbReference>
<dbReference type="EMBL" id="JADGJW010000171">
    <property type="protein sequence ID" value="KAJ3222533.1"/>
    <property type="molecule type" value="Genomic_DNA"/>
</dbReference>
<gene>
    <name evidence="5" type="primary">RALGAPA2</name>
    <name evidence="5" type="ORF">HK099_002206</name>
</gene>
<protein>
    <submittedName>
        <fullName evidence="5">Ral GTPase-activating protein subunit alpha-2</fullName>
    </submittedName>
</protein>
<accession>A0AAD5U4N4</accession>
<name>A0AAD5U4N4_9FUNG</name>
<feature type="region of interest" description="Disordered" evidence="3">
    <location>
        <begin position="694"/>
        <end position="714"/>
    </location>
</feature>
<dbReference type="Pfam" id="PF02145">
    <property type="entry name" value="Rap_GAP"/>
    <property type="match status" value="1"/>
</dbReference>
<comment type="caution">
    <text evidence="5">The sequence shown here is derived from an EMBL/GenBank/DDBJ whole genome shotgun (WGS) entry which is preliminary data.</text>
</comment>
<evidence type="ECO:0000313" key="6">
    <source>
        <dbReference type="Proteomes" id="UP001211065"/>
    </source>
</evidence>
<dbReference type="InterPro" id="IPR027107">
    <property type="entry name" value="Tuberin/Ral-act_asu"/>
</dbReference>
<reference evidence="5" key="1">
    <citation type="submission" date="2020-05" db="EMBL/GenBank/DDBJ databases">
        <title>Phylogenomic resolution of chytrid fungi.</title>
        <authorList>
            <person name="Stajich J.E."/>
            <person name="Amses K."/>
            <person name="Simmons R."/>
            <person name="Seto K."/>
            <person name="Myers J."/>
            <person name="Bonds A."/>
            <person name="Quandt C.A."/>
            <person name="Barry K."/>
            <person name="Liu P."/>
            <person name="Grigoriev I."/>
            <person name="Longcore J.E."/>
            <person name="James T.Y."/>
        </authorList>
    </citation>
    <scope>NUCLEOTIDE SEQUENCE</scope>
    <source>
        <strain evidence="5">JEL0476</strain>
    </source>
</reference>
<evidence type="ECO:0000256" key="1">
    <source>
        <dbReference type="ARBA" id="ARBA00022468"/>
    </source>
</evidence>
<dbReference type="PANTHER" id="PTHR10063">
    <property type="entry name" value="TUBERIN"/>
    <property type="match status" value="1"/>
</dbReference>
<dbReference type="GO" id="GO:0005634">
    <property type="term" value="C:nucleus"/>
    <property type="evidence" value="ECO:0007669"/>
    <property type="project" value="InterPro"/>
</dbReference>
<organism evidence="5 6">
    <name type="scientific">Clydaea vesicula</name>
    <dbReference type="NCBI Taxonomy" id="447962"/>
    <lineage>
        <taxon>Eukaryota</taxon>
        <taxon>Fungi</taxon>
        <taxon>Fungi incertae sedis</taxon>
        <taxon>Chytridiomycota</taxon>
        <taxon>Chytridiomycota incertae sedis</taxon>
        <taxon>Chytridiomycetes</taxon>
        <taxon>Lobulomycetales</taxon>
        <taxon>Lobulomycetaceae</taxon>
        <taxon>Clydaea</taxon>
    </lineage>
</organism>
<keyword evidence="2" id="KW-0597">Phosphoprotein</keyword>
<dbReference type="InterPro" id="IPR035974">
    <property type="entry name" value="Rap/Ran-GAP_sf"/>
</dbReference>
<dbReference type="InterPro" id="IPR000331">
    <property type="entry name" value="Rap/Ran_GAP_dom"/>
</dbReference>
<sequence>MSNANKSNKKLKGFFDEKLKPKQRLQVLYSFLENATEQEQTSVFIDYHQLIYTIAVDIFGSHIEKTKVKDKSQRPMTPGGKEFLSIVKLNFIFIKLLHFNVERTKQGWQNLGFVTIAQILLASNNHPRLRFEGIKILVALLSNLQEESFSQLLKQSQFEELDKKMEGAISLFNNCIFLFVFNSFELPETARDEIFCEFQSGSKFSSWYGEGNKVKLKQIPIEGGKLINSNGPTISGDRSSVMIPTELSGEDDSIEMIEEVLHNVLRLCGLAAIKESACDIKIRPVSVLPPSSPSKRMSIQNQIPLSESPLSSNTTNYSDVLSSSTNNSIKCAAALNSSTGQSAIFSWELFKKFYLRILFPMTSRRVGLLIADGEGFVACKFDYLKIYAGANHSLNISEENREFFHEMIRQCMLLPYSESETIKGAVHLMRYWITSPIDERPAFLQEVGFTNSGVFDKNSRVVISSQEEVVMNLWARRYIKLLKLVFVERNTFSSNYQVDTPNQIIIYKEVLQIFRLIAMEIYFMIQSLTWKVLLTNLLEIQEIVMCPRLDSSGNSGKLSQKLDLYEINENIMEALLCTWVRSLTVDKELWKKLRSQLTRSVFWPQCVAQWAKTMYKLTKIIASQVYNIDYDNVFKTDTETFGSKRHKNVLSRFRSPTGVANRSVTLGASGSFMNNLPEICVETENQVTSGENFLSSSNRTSMSPEKLENSFNPNIAKNDFDSEDEDVVSKGFGNVKVAPNVKQLIKDFKGSVSSMGLLGDENSKVETVSPKRIMFSFQVHHKLADFLNLTTLNWNSENAQDMWKNMLCALGNPNSILPSNHSEAIKCLVNVWDTLEKVRTAQSYEKVSMPSFFEFLPWIFQAADLTNDYSDGRAIAYGLLCKMMCRRHDQPIPENAFSHFYRLLIKGLSTDDSKIIIAILMNSTQMFTLCLPGSCITIKAFIKAVERLFVKKSIYPEIVRQNGIKILSSLICILNSDDFKDPDKNTNESNRLDLITVRVSDLEDNSILNNLPELDYTSKLCLKGYMTFETLKLELKDLFLALLSNEEKNKLSDDVYQETQGQIICSIGVMAFEEMINNQEPNKEVVDDCINSLLSHLTSPSLKIMSYTTGTLCFLAENVPKLQYMEEAIIKGIIEKIVGSLNEVLMFPNDIMSKEVRSVIVSRIFYCLLEWIMVASRAVISNTHTSQMLCDVIEYALTQTPAPFNDYASESSDTEKTNNTKKEKKEFIRKHSLIEKKKGNITGMVDILNLLGFGNQIIFSSAMDEFETENVEDGLIQETAENVLEHILHHVNNFSPPYGAALMHSSVMEPAFLDENSKNNGKYLYFTYNDSTLITVIEIPGEIPQETKSRFILRDVTGKYAWDSRLFYESITNIGDSAKQLVETFEDVEETEDFYCQNNVGFVKEIKFKDQIEIKPSVFFKFISEKANYQRDTSTPPFWKEDTGCESIDIISEEHPDCLLEPGRSLNVPCDIRKDRETLIGNVGELLQEHITSEEDYDKHIGNSKDIIGNLEKNVTAAVRTITVSKPNSQNQLLSEESRHCGISTSGRVSSVDKVEKVTHNFVEVSPTKSQQSLPIFQRSRLLMSHLGFLTFGGLKDNCFHLLGKTPALYRDIKGLDKKFGREAIKVAIIYVKAGQEDEASILKNDAGSYEYDQFVKSLGWEIDITTHPGYLGGLEKSLATGKTATYYCTSTIEVIYHETTKMPTDPVDPKQLKKKRHIGNDQVHIIWNEHYRDYKSNTIGGDFGNAQIIVTPLINGLFAIEIYRDSKVRMSAIHAYRASLVLQRSNSNLQKGAGPPIYRPAYSQRAADIKLITSRHKVGKWTYERFLESVFMSWEEKGMDLND</sequence>
<dbReference type="InterPro" id="IPR046859">
    <property type="entry name" value="RGPA/RALGAPB_N"/>
</dbReference>